<keyword evidence="6" id="KW-1185">Reference proteome</keyword>
<protein>
    <recommendedName>
        <fullName evidence="1">peptidylprolyl isomerase</fullName>
        <ecNumber evidence="1">5.2.1.8</ecNumber>
    </recommendedName>
</protein>
<feature type="domain" description="PPIase cyclophilin-type" evidence="4">
    <location>
        <begin position="1"/>
        <end position="180"/>
    </location>
</feature>
<dbReference type="PANTHER" id="PTHR43246">
    <property type="entry name" value="PEPTIDYL-PROLYL CIS-TRANS ISOMERASE CYP38, CHLOROPLASTIC"/>
    <property type="match status" value="1"/>
</dbReference>
<gene>
    <name evidence="5" type="ORF">AT746_15915</name>
</gene>
<dbReference type="InterPro" id="IPR029000">
    <property type="entry name" value="Cyclophilin-like_dom_sf"/>
</dbReference>
<dbReference type="InterPro" id="IPR044665">
    <property type="entry name" value="E_coli_cyclophilin_A-like"/>
</dbReference>
<dbReference type="STRING" id="1526571.AT746_15915"/>
<dbReference type="PROSITE" id="PS50072">
    <property type="entry name" value="CSA_PPIASE_2"/>
    <property type="match status" value="1"/>
</dbReference>
<keyword evidence="3 5" id="KW-0413">Isomerase</keyword>
<evidence type="ECO:0000256" key="2">
    <source>
        <dbReference type="ARBA" id="ARBA00023110"/>
    </source>
</evidence>
<dbReference type="Gene3D" id="2.40.100.10">
    <property type="entry name" value="Cyclophilin-like"/>
    <property type="match status" value="1"/>
</dbReference>
<dbReference type="CDD" id="cd00317">
    <property type="entry name" value="cyclophilin"/>
    <property type="match status" value="1"/>
</dbReference>
<dbReference type="EC" id="5.2.1.8" evidence="1"/>
<evidence type="ECO:0000313" key="6">
    <source>
        <dbReference type="Proteomes" id="UP000068447"/>
    </source>
</evidence>
<reference evidence="5 6" key="1">
    <citation type="submission" date="2015-12" db="EMBL/GenBank/DDBJ databases">
        <title>Complete genome of Lacimicrobium alkaliphilum KCTC 32984.</title>
        <authorList>
            <person name="Kim S.-G."/>
            <person name="Lee Y.-J."/>
        </authorList>
    </citation>
    <scope>NUCLEOTIDE SEQUENCE [LARGE SCALE GENOMIC DNA]</scope>
    <source>
        <strain evidence="5 6">YelD216</strain>
    </source>
</reference>
<evidence type="ECO:0000313" key="5">
    <source>
        <dbReference type="EMBL" id="ALT00511.1"/>
    </source>
</evidence>
<dbReference type="Proteomes" id="UP000068447">
    <property type="component" value="Chromosome"/>
</dbReference>
<organism evidence="5 6">
    <name type="scientific">Lacimicrobium alkaliphilum</name>
    <dbReference type="NCBI Taxonomy" id="1526571"/>
    <lineage>
        <taxon>Bacteria</taxon>
        <taxon>Pseudomonadati</taxon>
        <taxon>Pseudomonadota</taxon>
        <taxon>Gammaproteobacteria</taxon>
        <taxon>Alteromonadales</taxon>
        <taxon>Alteromonadaceae</taxon>
        <taxon>Lacimicrobium</taxon>
    </lineage>
</organism>
<evidence type="ECO:0000256" key="3">
    <source>
        <dbReference type="ARBA" id="ARBA00023235"/>
    </source>
</evidence>
<dbReference type="InterPro" id="IPR002130">
    <property type="entry name" value="Cyclophilin-type_PPIase_dom"/>
</dbReference>
<evidence type="ECO:0000259" key="4">
    <source>
        <dbReference type="PROSITE" id="PS50072"/>
    </source>
</evidence>
<dbReference type="KEGG" id="lal:AT746_15915"/>
<name>A0A0U3AHH6_9ALTE</name>
<dbReference type="EMBL" id="CP013650">
    <property type="protein sequence ID" value="ALT00511.1"/>
    <property type="molecule type" value="Genomic_DNA"/>
</dbReference>
<evidence type="ECO:0000256" key="1">
    <source>
        <dbReference type="ARBA" id="ARBA00013194"/>
    </source>
</evidence>
<dbReference type="GO" id="GO:0003755">
    <property type="term" value="F:peptidyl-prolyl cis-trans isomerase activity"/>
    <property type="evidence" value="ECO:0007669"/>
    <property type="project" value="UniProtKB-KW"/>
</dbReference>
<dbReference type="SUPFAM" id="SSF50891">
    <property type="entry name" value="Cyclophilin-like"/>
    <property type="match status" value="1"/>
</dbReference>
<accession>A0A0U3AHH6</accession>
<keyword evidence="2" id="KW-0697">Rotamase</keyword>
<sequence>MELAPFMAPEHVKQFKQLVDEGFYDGLDFYRVIEGFVAQGGDMAGNKASEFKAPLKAEFTRSASADSGFQLLQEPDFFAPQTGYINGFAAGRDPKTSQQWLIHCPGTVAMARSIEADSATTDFYIVIGQAPRHLDRNMSVFGRVLYGMEYIQALPRGDAMVNSGVIENPEQRGKILTAQLASQLPETERLKLQVQHTDSEAMQTRLDQGRSMDNPFFKYKGNGKLDICYYPARVRLARH</sequence>
<dbReference type="Pfam" id="PF00160">
    <property type="entry name" value="Pro_isomerase"/>
    <property type="match status" value="1"/>
</dbReference>
<proteinExistence type="predicted"/>
<dbReference type="AlphaFoldDB" id="A0A0U3AHH6"/>